<keyword evidence="4" id="KW-1185">Reference proteome</keyword>
<evidence type="ECO:0000256" key="1">
    <source>
        <dbReference type="SAM" id="MobiDB-lite"/>
    </source>
</evidence>
<feature type="compositionally biased region" description="Basic and acidic residues" evidence="1">
    <location>
        <begin position="568"/>
        <end position="578"/>
    </location>
</feature>
<sequence length="600" mass="65662">MSPTRGLVFGLAVAVLVVAMSDEASAKLRHGRSRDRSPRDAESRSLFGMENYTLCGYKVRRWQQEPRHSPASLTEVVCQNAGSTCSNGDTHARVACWPPNNCTSPTHPTTSAVVLPPSIDCARLSIHCPLCAGGRLTIGWVADRRVSYRISVGERRPVQLELVARAPASPLFRIVKNLISPVICNNDFIITLVDGEAPVEQRLVRSNAGMQGRGKGDIPEKTRRPAASSGTIFKCKNSGATNLGIEACLPTWEVSSLTTRPPRPRKRAGNVFMSLNKKLHDINDSKLCGASEKVKDTSKAHFSQQRERRLQVHVSSRSAHDCSSSLPAIKRCPAAAEETTLIQYNTYANNFTLTPTQHLHRHQTHVGPLTKQQASAHLSPVSGEDGVVRVRGHGLRLDTGAVLICFVLPLAKSFGTFGSQLDDVAETSAYSRAADLPLQLAAPYSKCTTASYRVTCRWNGRPWVRSACDIMEDNSDLQTPEILCSRRKIIILPVSGVLKFRKCELTRSSKLTVCLSSTGESKFAHVHNAGHQSTWSLVHGHGVTASVSQAEEVLPCLVSKPSNLPSCARREQENERRRFVTPPRDFTSDLQSSITTNVGR</sequence>
<name>A0ABQ9H055_9NEOP</name>
<dbReference type="EMBL" id="JARBHB010000008">
    <property type="protein sequence ID" value="KAJ8877679.1"/>
    <property type="molecule type" value="Genomic_DNA"/>
</dbReference>
<feature type="compositionally biased region" description="Polar residues" evidence="1">
    <location>
        <begin position="588"/>
        <end position="600"/>
    </location>
</feature>
<gene>
    <name evidence="3" type="ORF">PR048_022134</name>
</gene>
<evidence type="ECO:0000256" key="2">
    <source>
        <dbReference type="SAM" id="SignalP"/>
    </source>
</evidence>
<protein>
    <submittedName>
        <fullName evidence="3">Uncharacterized protein</fullName>
    </submittedName>
</protein>
<comment type="caution">
    <text evidence="3">The sequence shown here is derived from an EMBL/GenBank/DDBJ whole genome shotgun (WGS) entry which is preliminary data.</text>
</comment>
<feature type="signal peptide" evidence="2">
    <location>
        <begin position="1"/>
        <end position="26"/>
    </location>
</feature>
<dbReference type="Proteomes" id="UP001159363">
    <property type="component" value="Chromosome 7"/>
</dbReference>
<proteinExistence type="predicted"/>
<accession>A0ABQ9H055</accession>
<feature type="region of interest" description="Disordered" evidence="1">
    <location>
        <begin position="567"/>
        <end position="600"/>
    </location>
</feature>
<organism evidence="3 4">
    <name type="scientific">Dryococelus australis</name>
    <dbReference type="NCBI Taxonomy" id="614101"/>
    <lineage>
        <taxon>Eukaryota</taxon>
        <taxon>Metazoa</taxon>
        <taxon>Ecdysozoa</taxon>
        <taxon>Arthropoda</taxon>
        <taxon>Hexapoda</taxon>
        <taxon>Insecta</taxon>
        <taxon>Pterygota</taxon>
        <taxon>Neoptera</taxon>
        <taxon>Polyneoptera</taxon>
        <taxon>Phasmatodea</taxon>
        <taxon>Verophasmatodea</taxon>
        <taxon>Anareolatae</taxon>
        <taxon>Phasmatidae</taxon>
        <taxon>Eurycanthinae</taxon>
        <taxon>Dryococelus</taxon>
    </lineage>
</organism>
<keyword evidence="2" id="KW-0732">Signal</keyword>
<feature type="chain" id="PRO_5045514446" evidence="2">
    <location>
        <begin position="27"/>
        <end position="600"/>
    </location>
</feature>
<evidence type="ECO:0000313" key="4">
    <source>
        <dbReference type="Proteomes" id="UP001159363"/>
    </source>
</evidence>
<evidence type="ECO:0000313" key="3">
    <source>
        <dbReference type="EMBL" id="KAJ8877679.1"/>
    </source>
</evidence>
<reference evidence="3 4" key="1">
    <citation type="submission" date="2023-02" db="EMBL/GenBank/DDBJ databases">
        <title>LHISI_Scaffold_Assembly.</title>
        <authorList>
            <person name="Stuart O.P."/>
            <person name="Cleave R."/>
            <person name="Magrath M.J.L."/>
            <person name="Mikheyev A.S."/>
        </authorList>
    </citation>
    <scope>NUCLEOTIDE SEQUENCE [LARGE SCALE GENOMIC DNA]</scope>
    <source>
        <strain evidence="3">Daus_M_001</strain>
        <tissue evidence="3">Leg muscle</tissue>
    </source>
</reference>